<dbReference type="InterPro" id="IPR026444">
    <property type="entry name" value="Secre_tail"/>
</dbReference>
<keyword evidence="1 2" id="KW-0732">Signal</keyword>
<feature type="domain" description="Secretion system C-terminal sorting" evidence="3">
    <location>
        <begin position="239"/>
        <end position="307"/>
    </location>
</feature>
<evidence type="ECO:0000256" key="1">
    <source>
        <dbReference type="ARBA" id="ARBA00022729"/>
    </source>
</evidence>
<gene>
    <name evidence="4" type="ORF">GCM10022389_15300</name>
</gene>
<comment type="caution">
    <text evidence="4">The sequence shown here is derived from an EMBL/GenBank/DDBJ whole genome shotgun (WGS) entry which is preliminary data.</text>
</comment>
<evidence type="ECO:0000313" key="5">
    <source>
        <dbReference type="Proteomes" id="UP001500367"/>
    </source>
</evidence>
<dbReference type="Proteomes" id="UP001500367">
    <property type="component" value="Unassembled WGS sequence"/>
</dbReference>
<proteinExistence type="predicted"/>
<evidence type="ECO:0000313" key="4">
    <source>
        <dbReference type="EMBL" id="GAA4071016.1"/>
    </source>
</evidence>
<dbReference type="Pfam" id="PF18962">
    <property type="entry name" value="Por_Secre_tail"/>
    <property type="match status" value="1"/>
</dbReference>
<protein>
    <recommendedName>
        <fullName evidence="3">Secretion system C-terminal sorting domain-containing protein</fullName>
    </recommendedName>
</protein>
<reference evidence="5" key="1">
    <citation type="journal article" date="2019" name="Int. J. Syst. Evol. Microbiol.">
        <title>The Global Catalogue of Microorganisms (GCM) 10K type strain sequencing project: providing services to taxonomists for standard genome sequencing and annotation.</title>
        <authorList>
            <consortium name="The Broad Institute Genomics Platform"/>
            <consortium name="The Broad Institute Genome Sequencing Center for Infectious Disease"/>
            <person name="Wu L."/>
            <person name="Ma J."/>
        </authorList>
    </citation>
    <scope>NUCLEOTIDE SEQUENCE [LARGE SCALE GENOMIC DNA]</scope>
    <source>
        <strain evidence="5">JCM 17069</strain>
    </source>
</reference>
<dbReference type="EMBL" id="BAABCT010000003">
    <property type="protein sequence ID" value="GAA4071016.1"/>
    <property type="molecule type" value="Genomic_DNA"/>
</dbReference>
<organism evidence="4 5">
    <name type="scientific">Flavobacterium cheonanense</name>
    <dbReference type="NCBI Taxonomy" id="706183"/>
    <lineage>
        <taxon>Bacteria</taxon>
        <taxon>Pseudomonadati</taxon>
        <taxon>Bacteroidota</taxon>
        <taxon>Flavobacteriia</taxon>
        <taxon>Flavobacteriales</taxon>
        <taxon>Flavobacteriaceae</taxon>
        <taxon>Flavobacterium</taxon>
    </lineage>
</organism>
<feature type="chain" id="PRO_5045667648" description="Secretion system C-terminal sorting domain-containing protein" evidence="2">
    <location>
        <begin position="19"/>
        <end position="309"/>
    </location>
</feature>
<feature type="signal peptide" evidence="2">
    <location>
        <begin position="1"/>
        <end position="18"/>
    </location>
</feature>
<evidence type="ECO:0000256" key="2">
    <source>
        <dbReference type="SAM" id="SignalP"/>
    </source>
</evidence>
<dbReference type="NCBIfam" id="TIGR04183">
    <property type="entry name" value="Por_Secre_tail"/>
    <property type="match status" value="1"/>
</dbReference>
<evidence type="ECO:0000259" key="3">
    <source>
        <dbReference type="Pfam" id="PF18962"/>
    </source>
</evidence>
<accession>A0ABP7VNC0</accession>
<sequence length="309" mass="33770">MKKTTIILLLLLSLSIQAQNYTFSNLTNTYSNLTGTTSISNGEIWDDPEYDLVLPFSFTINGNTNSNFKVYDSYIVQQTTGTIFQAVASFATDLIDRGDGGSTSLSPISYKIDGVTGNRIAKIEFKNCGSFNDNSLAMFVNFQIWLYEGTNIIEYRYGPSLVTDSVSFYGGDSGAIIGVSGVDINDNFSNAHFLTGQASNPTLATTDVTITGTPAPNTVYRFTPTTLNTTEISSSSVTLYPNPFNDFILIEGLKSNFSYDIYNVSGKLIQSNQDATSGTLIDTKSFESGIYILKIVSENETIIKKIIKM</sequence>
<dbReference type="RefSeq" id="WP_344816139.1">
    <property type="nucleotide sequence ID" value="NZ_BAABCT010000003.1"/>
</dbReference>
<name>A0ABP7VNC0_9FLAO</name>
<keyword evidence="5" id="KW-1185">Reference proteome</keyword>